<dbReference type="Proteomes" id="UP001291623">
    <property type="component" value="Unassembled WGS sequence"/>
</dbReference>
<proteinExistence type="predicted"/>
<dbReference type="PANTHER" id="PTHR47992">
    <property type="entry name" value="PROTEIN PHOSPHATASE"/>
    <property type="match status" value="1"/>
</dbReference>
<dbReference type="InterPro" id="IPR036457">
    <property type="entry name" value="PPM-type-like_dom_sf"/>
</dbReference>
<dbReference type="EMBL" id="JAVYJV010000012">
    <property type="protein sequence ID" value="KAK4356998.1"/>
    <property type="molecule type" value="Genomic_DNA"/>
</dbReference>
<dbReference type="Gene3D" id="3.60.40.10">
    <property type="entry name" value="PPM-type phosphatase domain"/>
    <property type="match status" value="1"/>
</dbReference>
<dbReference type="AlphaFoldDB" id="A0AAE1RSE0"/>
<keyword evidence="3" id="KW-1185">Reference proteome</keyword>
<evidence type="ECO:0000259" key="1">
    <source>
        <dbReference type="PROSITE" id="PS51746"/>
    </source>
</evidence>
<organism evidence="2 3">
    <name type="scientific">Anisodus tanguticus</name>
    <dbReference type="NCBI Taxonomy" id="243964"/>
    <lineage>
        <taxon>Eukaryota</taxon>
        <taxon>Viridiplantae</taxon>
        <taxon>Streptophyta</taxon>
        <taxon>Embryophyta</taxon>
        <taxon>Tracheophyta</taxon>
        <taxon>Spermatophyta</taxon>
        <taxon>Magnoliopsida</taxon>
        <taxon>eudicotyledons</taxon>
        <taxon>Gunneridae</taxon>
        <taxon>Pentapetalae</taxon>
        <taxon>asterids</taxon>
        <taxon>lamiids</taxon>
        <taxon>Solanales</taxon>
        <taxon>Solanaceae</taxon>
        <taxon>Solanoideae</taxon>
        <taxon>Hyoscyameae</taxon>
        <taxon>Anisodus</taxon>
    </lineage>
</organism>
<sequence length="225" mass="25437">MRCRIFRMRSHSFDDAAFPLLCRSSLFCLSFKYATFRVCGAAYASQFYFFLKFTGCSAGEYVIAFVFCGFAFEALCHDLSADLGRENILARKRFTLITDEEEKQRNIEKDTCSCKSGFSFCDSHQRREANTRKFVRRIASDSGKGAGADKPSKSSELLVGSEKIDRDTEFVILASPGIWGVMKQQEAVNLIRHLEDPQEAAECVAKEAITRMSKTNVSCLIIRFE</sequence>
<accession>A0AAE1RSE0</accession>
<dbReference type="InterPro" id="IPR015655">
    <property type="entry name" value="PP2C"/>
</dbReference>
<gene>
    <name evidence="2" type="ORF">RND71_022608</name>
</gene>
<protein>
    <recommendedName>
        <fullName evidence="1">PPM-type phosphatase domain-containing protein</fullName>
    </recommendedName>
</protein>
<comment type="caution">
    <text evidence="2">The sequence shown here is derived from an EMBL/GenBank/DDBJ whole genome shotgun (WGS) entry which is preliminary data.</text>
</comment>
<dbReference type="InterPro" id="IPR001932">
    <property type="entry name" value="PPM-type_phosphatase-like_dom"/>
</dbReference>
<name>A0AAE1RSE0_9SOLA</name>
<dbReference type="SUPFAM" id="SSF81606">
    <property type="entry name" value="PP2C-like"/>
    <property type="match status" value="1"/>
</dbReference>
<dbReference type="Pfam" id="PF00481">
    <property type="entry name" value="PP2C"/>
    <property type="match status" value="1"/>
</dbReference>
<evidence type="ECO:0000313" key="3">
    <source>
        <dbReference type="Proteomes" id="UP001291623"/>
    </source>
</evidence>
<feature type="domain" description="PPM-type phosphatase" evidence="1">
    <location>
        <begin position="1"/>
        <end position="224"/>
    </location>
</feature>
<dbReference type="GO" id="GO:0004722">
    <property type="term" value="F:protein serine/threonine phosphatase activity"/>
    <property type="evidence" value="ECO:0007669"/>
    <property type="project" value="InterPro"/>
</dbReference>
<dbReference type="PROSITE" id="PS51746">
    <property type="entry name" value="PPM_2"/>
    <property type="match status" value="1"/>
</dbReference>
<reference evidence="2" key="1">
    <citation type="submission" date="2023-12" db="EMBL/GenBank/DDBJ databases">
        <title>Genome assembly of Anisodus tanguticus.</title>
        <authorList>
            <person name="Wang Y.-J."/>
        </authorList>
    </citation>
    <scope>NUCLEOTIDE SEQUENCE</scope>
    <source>
        <strain evidence="2">KB-2021</strain>
        <tissue evidence="2">Leaf</tissue>
    </source>
</reference>
<evidence type="ECO:0000313" key="2">
    <source>
        <dbReference type="EMBL" id="KAK4356998.1"/>
    </source>
</evidence>